<proteinExistence type="predicted"/>
<accession>A0ABX0DBW7</accession>
<dbReference type="InterPro" id="IPR001647">
    <property type="entry name" value="HTH_TetR"/>
</dbReference>
<comment type="caution">
    <text evidence="6">The sequence shown here is derived from an EMBL/GenBank/DDBJ whole genome shotgun (WGS) entry which is preliminary data.</text>
</comment>
<keyword evidence="3" id="KW-0804">Transcription</keyword>
<reference evidence="6 7" key="1">
    <citation type="submission" date="2020-02" db="EMBL/GenBank/DDBJ databases">
        <title>Genome sequence of the type strain DSM 27180 of Arthrobacter silviterrae.</title>
        <authorList>
            <person name="Gao J."/>
            <person name="Sun J."/>
        </authorList>
    </citation>
    <scope>NUCLEOTIDE SEQUENCE [LARGE SCALE GENOMIC DNA]</scope>
    <source>
        <strain evidence="6 7">DSM 27180</strain>
    </source>
</reference>
<evidence type="ECO:0000313" key="6">
    <source>
        <dbReference type="EMBL" id="NGN84128.1"/>
    </source>
</evidence>
<evidence type="ECO:0000256" key="3">
    <source>
        <dbReference type="ARBA" id="ARBA00023163"/>
    </source>
</evidence>
<evidence type="ECO:0000256" key="1">
    <source>
        <dbReference type="ARBA" id="ARBA00023015"/>
    </source>
</evidence>
<keyword evidence="2 4" id="KW-0238">DNA-binding</keyword>
<gene>
    <name evidence="6" type="ORF">G6N77_11740</name>
</gene>
<dbReference type="Pfam" id="PF00440">
    <property type="entry name" value="TetR_N"/>
    <property type="match status" value="1"/>
</dbReference>
<dbReference type="RefSeq" id="WP_165182354.1">
    <property type="nucleotide sequence ID" value="NZ_JAAKZI010000019.1"/>
</dbReference>
<keyword evidence="7" id="KW-1185">Reference proteome</keyword>
<keyword evidence="1" id="KW-0805">Transcription regulation</keyword>
<protein>
    <submittedName>
        <fullName evidence="6">TetR family transcriptional regulator</fullName>
    </submittedName>
</protein>
<evidence type="ECO:0000259" key="5">
    <source>
        <dbReference type="PROSITE" id="PS50977"/>
    </source>
</evidence>
<feature type="domain" description="HTH tetR-type" evidence="5">
    <location>
        <begin position="19"/>
        <end position="79"/>
    </location>
</feature>
<feature type="DNA-binding region" description="H-T-H motif" evidence="4">
    <location>
        <begin position="42"/>
        <end position="61"/>
    </location>
</feature>
<dbReference type="PROSITE" id="PS50977">
    <property type="entry name" value="HTH_TETR_2"/>
    <property type="match status" value="1"/>
</dbReference>
<evidence type="ECO:0000256" key="4">
    <source>
        <dbReference type="PROSITE-ProRule" id="PRU00335"/>
    </source>
</evidence>
<evidence type="ECO:0000313" key="7">
    <source>
        <dbReference type="Proteomes" id="UP000479226"/>
    </source>
</evidence>
<organism evidence="6 7">
    <name type="scientific">Arthrobacter silviterrae</name>
    <dbReference type="NCBI Taxonomy" id="2026658"/>
    <lineage>
        <taxon>Bacteria</taxon>
        <taxon>Bacillati</taxon>
        <taxon>Actinomycetota</taxon>
        <taxon>Actinomycetes</taxon>
        <taxon>Micrococcales</taxon>
        <taxon>Micrococcaceae</taxon>
        <taxon>Arthrobacter</taxon>
    </lineage>
</organism>
<sequence length="211" mass="21937">MIGTAGSSGRAGRRELQAAQTRLDIVRAAGELFLTQGYVSTTIGGIAAAAGVAVQTIYNSVGNKPALLSAVLDAAVAGPNAPATVPEFMRERTSRAADFPALAGVLADWFAEGLPRSGAVFTAIAQAAAVDPAVAQLRDARARQRMEHYREAAAAVRERGGLTGGMGDGDAAAIIFTIGHPDTYASLRGTFGWSGTRYRQWVYDSLLKALA</sequence>
<dbReference type="SUPFAM" id="SSF46689">
    <property type="entry name" value="Homeodomain-like"/>
    <property type="match status" value="1"/>
</dbReference>
<evidence type="ECO:0000256" key="2">
    <source>
        <dbReference type="ARBA" id="ARBA00023125"/>
    </source>
</evidence>
<dbReference type="PANTHER" id="PTHR30055">
    <property type="entry name" value="HTH-TYPE TRANSCRIPTIONAL REGULATOR RUTR"/>
    <property type="match status" value="1"/>
</dbReference>
<dbReference type="PANTHER" id="PTHR30055:SF234">
    <property type="entry name" value="HTH-TYPE TRANSCRIPTIONAL REGULATOR BETI"/>
    <property type="match status" value="1"/>
</dbReference>
<dbReference type="Gene3D" id="1.10.357.10">
    <property type="entry name" value="Tetracycline Repressor, domain 2"/>
    <property type="match status" value="1"/>
</dbReference>
<dbReference type="EMBL" id="JAAKZI010000019">
    <property type="protein sequence ID" value="NGN84128.1"/>
    <property type="molecule type" value="Genomic_DNA"/>
</dbReference>
<dbReference type="Proteomes" id="UP000479226">
    <property type="component" value="Unassembled WGS sequence"/>
</dbReference>
<dbReference type="InterPro" id="IPR050109">
    <property type="entry name" value="HTH-type_TetR-like_transc_reg"/>
</dbReference>
<name>A0ABX0DBW7_9MICC</name>
<dbReference type="InterPro" id="IPR009057">
    <property type="entry name" value="Homeodomain-like_sf"/>
</dbReference>
<dbReference type="PRINTS" id="PR00455">
    <property type="entry name" value="HTHTETR"/>
</dbReference>